<sequence>MSVSSDDWDKRFAMTEGLRAGIALLQNASASFPAQLVMATQLTAESDAAEALHALNGAADRPHMPGKLNAQLQLLRSSPQLSARRNVSLRNLTVLARAGSPSLRAVAVSASEDNIDLDGLRISAGSDETPMTAGVQVVKPIETTAQFLEWYGQVESRLAEGQDEEARVFAEQLRERVAQCAQMMECIKDVEALLGEMESNYLTVCQQTEGVKAACAELQVGRDRLESVADEISGQLAVYNSLGPITQLVHAPGDRVCLDREFLPSLERAETAIQYIEAHPEGKDSELYLMRFSQCRMRALTLIKIHALRVFRTLASDAASSVAALAPSSRAAELYVQFRASAVSLGPLLRALQQRAEPSESTAGSTEGQVLLDVQHAYFQTRRTWLQPYIQESLKAISREHKEAASAEVHVGLLQDWCAFMMNVCVDEYRLYHDFFETSGDQSSGAPAPPELRAYLDSAMTIFHEQVRPLIIHESDVAVLAGLSMTLLTYHRAPASEAAHMSTELDGSLQNSRTSAESDAGLEEDNEEDGLDAFYASVDQVLQDAQHRLAFRAQAYIRSHIGGYKISKSDADAMSRWVQLCLRLHVTDPSQLVDLVAQASVTVELQGYAELPEPQPSLSRASSSFAEVGESSARPMTSPSGRAENLEGGYPESQTRMAQDIARLTASIRELMPLRPNLLDLLVLAGDVLGLAGEFLQNERDLALSEQLKLLSTKYTAELEDTGNSICGVRVMDQWFTGRGRILVTLGANSLDHFSRVTLNTGDIVLLDAASNDHMLHDIDIDSTGVVFGVLSAFTDSVLDVRLCKGAAIPWQWNNYCSVFKLVIDVRNSRILAALSRLCNHYVARPTLHGVVFLEDSPTFKCSPRLDELLFINESLDEFQKYAVHLALTANDIALIHGPLGTGKTHTIVEIVRQLVREGKRILVCGPSNISVDNMAERLSMAEPDLPMVRIGNPTRVLPAVMKYSLHYLVRALADGNEPSSADEEASDDEPSSDIESDNNDGDSSGSNAFEEFDAANLTVSQLLAQLTGMSVESEPATKKLPVSYYKLLRESDVINAKSVVLTTLCTAGGKYFHKDCCGEFDVVIIDEATQAIEGECWIAALKAPKLILAGDHHQLQPVVKCPSRLQDNDANSQDNMSLQLTLFERMHTKHGDSISRTLYKQYRMNTDIMRVSSDELYHGMLTADESVATHVLCDLEHVIENAYTRVPLVIIDTSGHGLVESQERVDDTDGSGSFSGGSGSKANLGEAKLANRHIDILIAAGVDPRELAIISPYNAQVRLLSSLVHGLHPKVEIGSVDGFQGREKEAIVLSLVRSNEDQEVGFLDSYRRMNVAITRARRHLCVIADSSTASQGGHFMRALFKHLMANALFCSPAGPDYC</sequence>
<feature type="compositionally biased region" description="Acidic residues" evidence="6">
    <location>
        <begin position="981"/>
        <end position="1001"/>
    </location>
</feature>
<evidence type="ECO:0000259" key="7">
    <source>
        <dbReference type="SMART" id="SM00382"/>
    </source>
</evidence>
<keyword evidence="4" id="KW-0347">Helicase</keyword>
<dbReference type="InterPro" id="IPR027417">
    <property type="entry name" value="P-loop_NTPase"/>
</dbReference>
<gene>
    <name evidence="8" type="ORF">H4R26_001145</name>
</gene>
<keyword evidence="9" id="KW-1185">Reference proteome</keyword>
<dbReference type="PANTHER" id="PTHR43788:SF8">
    <property type="entry name" value="DNA-BINDING PROTEIN SMUBP-2"/>
    <property type="match status" value="1"/>
</dbReference>
<evidence type="ECO:0000313" key="8">
    <source>
        <dbReference type="EMBL" id="KAJ2006834.1"/>
    </source>
</evidence>
<dbReference type="InterPro" id="IPR041677">
    <property type="entry name" value="DNA2/NAM7_AAA_11"/>
</dbReference>
<accession>A0A9W8EH69</accession>
<dbReference type="GO" id="GO:0005524">
    <property type="term" value="F:ATP binding"/>
    <property type="evidence" value="ECO:0007669"/>
    <property type="project" value="UniProtKB-KW"/>
</dbReference>
<dbReference type="GO" id="GO:0043139">
    <property type="term" value="F:5'-3' DNA helicase activity"/>
    <property type="evidence" value="ECO:0007669"/>
    <property type="project" value="TreeGrafter"/>
</dbReference>
<evidence type="ECO:0000313" key="9">
    <source>
        <dbReference type="Proteomes" id="UP001150907"/>
    </source>
</evidence>
<organism evidence="8 9">
    <name type="scientific">Coemansia thaxteri</name>
    <dbReference type="NCBI Taxonomy" id="2663907"/>
    <lineage>
        <taxon>Eukaryota</taxon>
        <taxon>Fungi</taxon>
        <taxon>Fungi incertae sedis</taxon>
        <taxon>Zoopagomycota</taxon>
        <taxon>Kickxellomycotina</taxon>
        <taxon>Kickxellomycetes</taxon>
        <taxon>Kickxellales</taxon>
        <taxon>Kickxellaceae</taxon>
        <taxon>Coemansia</taxon>
    </lineage>
</organism>
<dbReference type="PANTHER" id="PTHR43788">
    <property type="entry name" value="DNA2/NAM7 HELICASE FAMILY MEMBER"/>
    <property type="match status" value="1"/>
</dbReference>
<evidence type="ECO:0000256" key="4">
    <source>
        <dbReference type="ARBA" id="ARBA00022806"/>
    </source>
</evidence>
<keyword evidence="5" id="KW-0067">ATP-binding</keyword>
<dbReference type="EMBL" id="JANBQF010000046">
    <property type="protein sequence ID" value="KAJ2006834.1"/>
    <property type="molecule type" value="Genomic_DNA"/>
</dbReference>
<dbReference type="SMART" id="SM00382">
    <property type="entry name" value="AAA"/>
    <property type="match status" value="1"/>
</dbReference>
<dbReference type="NCBIfam" id="TIGR00376">
    <property type="entry name" value="IGHMBP2 family helicase"/>
    <property type="match status" value="1"/>
</dbReference>
<feature type="region of interest" description="Disordered" evidence="6">
    <location>
        <begin position="612"/>
        <end position="654"/>
    </location>
</feature>
<dbReference type="InterPro" id="IPR003593">
    <property type="entry name" value="AAA+_ATPase"/>
</dbReference>
<dbReference type="GO" id="GO:0003677">
    <property type="term" value="F:DNA binding"/>
    <property type="evidence" value="ECO:0007669"/>
    <property type="project" value="InterPro"/>
</dbReference>
<dbReference type="InterPro" id="IPR050534">
    <property type="entry name" value="Coronavir_polyprotein_1ab"/>
</dbReference>
<dbReference type="Proteomes" id="UP001150907">
    <property type="component" value="Unassembled WGS sequence"/>
</dbReference>
<evidence type="ECO:0000256" key="6">
    <source>
        <dbReference type="SAM" id="MobiDB-lite"/>
    </source>
</evidence>
<dbReference type="CDD" id="cd18808">
    <property type="entry name" value="SF1_C_Upf1"/>
    <property type="match status" value="1"/>
</dbReference>
<dbReference type="Pfam" id="PF04136">
    <property type="entry name" value="COG3_N"/>
    <property type="match status" value="1"/>
</dbReference>
<feature type="region of interest" description="Disordered" evidence="6">
    <location>
        <begin position="501"/>
        <end position="526"/>
    </location>
</feature>
<feature type="compositionally biased region" description="Polar residues" evidence="6">
    <location>
        <begin position="616"/>
        <end position="625"/>
    </location>
</feature>
<name>A0A9W8EH69_9FUNG</name>
<evidence type="ECO:0000256" key="2">
    <source>
        <dbReference type="ARBA" id="ARBA00022741"/>
    </source>
</evidence>
<protein>
    <recommendedName>
        <fullName evidence="7">AAA+ ATPase domain-containing protein</fullName>
    </recommendedName>
</protein>
<dbReference type="InterPro" id="IPR004483">
    <property type="entry name" value="SMUBP-2/Hcs1-like"/>
</dbReference>
<feature type="compositionally biased region" description="Polar residues" evidence="6">
    <location>
        <begin position="508"/>
        <end position="517"/>
    </location>
</feature>
<dbReference type="InterPro" id="IPR047187">
    <property type="entry name" value="SF1_C_Upf1"/>
</dbReference>
<dbReference type="GO" id="GO:0016787">
    <property type="term" value="F:hydrolase activity"/>
    <property type="evidence" value="ECO:0007669"/>
    <property type="project" value="UniProtKB-KW"/>
</dbReference>
<dbReference type="Pfam" id="PF13086">
    <property type="entry name" value="AAA_11"/>
    <property type="match status" value="1"/>
</dbReference>
<dbReference type="InterPro" id="IPR048685">
    <property type="entry name" value="COG3_C"/>
</dbReference>
<dbReference type="Gene3D" id="3.40.50.300">
    <property type="entry name" value="P-loop containing nucleotide triphosphate hydrolases"/>
    <property type="match status" value="2"/>
</dbReference>
<keyword evidence="2" id="KW-0547">Nucleotide-binding</keyword>
<dbReference type="Pfam" id="PF20671">
    <property type="entry name" value="COG3_C"/>
    <property type="match status" value="1"/>
</dbReference>
<feature type="domain" description="AAA+ ATPase" evidence="7">
    <location>
        <begin position="890"/>
        <end position="1282"/>
    </location>
</feature>
<dbReference type="Pfam" id="PF13087">
    <property type="entry name" value="AAA_12"/>
    <property type="match status" value="1"/>
</dbReference>
<evidence type="ECO:0000256" key="3">
    <source>
        <dbReference type="ARBA" id="ARBA00022801"/>
    </source>
</evidence>
<dbReference type="OrthoDB" id="296793at2759"/>
<comment type="caution">
    <text evidence="8">The sequence shown here is derived from an EMBL/GenBank/DDBJ whole genome shotgun (WGS) entry which is preliminary data.</text>
</comment>
<dbReference type="SUPFAM" id="SSF52540">
    <property type="entry name" value="P-loop containing nucleoside triphosphate hydrolases"/>
    <property type="match status" value="1"/>
</dbReference>
<dbReference type="InterPro" id="IPR041679">
    <property type="entry name" value="DNA2/NAM7-like_C"/>
</dbReference>
<dbReference type="InterPro" id="IPR048320">
    <property type="entry name" value="COG3_N"/>
</dbReference>
<feature type="region of interest" description="Disordered" evidence="6">
    <location>
        <begin position="977"/>
        <end position="1008"/>
    </location>
</feature>
<proteinExistence type="inferred from homology"/>
<comment type="similarity">
    <text evidence="1">Belongs to the DNA2/NAM7 helicase family.</text>
</comment>
<evidence type="ECO:0000256" key="1">
    <source>
        <dbReference type="ARBA" id="ARBA00007913"/>
    </source>
</evidence>
<keyword evidence="3" id="KW-0378">Hydrolase</keyword>
<dbReference type="Gene3D" id="2.40.30.270">
    <property type="match status" value="1"/>
</dbReference>
<evidence type="ECO:0000256" key="5">
    <source>
        <dbReference type="ARBA" id="ARBA00022840"/>
    </source>
</evidence>
<reference evidence="8" key="1">
    <citation type="submission" date="2022-07" db="EMBL/GenBank/DDBJ databases">
        <title>Phylogenomic reconstructions and comparative analyses of Kickxellomycotina fungi.</title>
        <authorList>
            <person name="Reynolds N.K."/>
            <person name="Stajich J.E."/>
            <person name="Barry K."/>
            <person name="Grigoriev I.V."/>
            <person name="Crous P."/>
            <person name="Smith M.E."/>
        </authorList>
    </citation>
    <scope>NUCLEOTIDE SEQUENCE</scope>
    <source>
        <strain evidence="8">IMI 214461</strain>
    </source>
</reference>